<comment type="caution">
    <text evidence="3">The sequence shown here is derived from an EMBL/GenBank/DDBJ whole genome shotgun (WGS) entry which is preliminary data.</text>
</comment>
<evidence type="ECO:0000313" key="3">
    <source>
        <dbReference type="EMBL" id="GBN72573.1"/>
    </source>
</evidence>
<accession>A0A4Y2RA40</accession>
<dbReference type="EMBL" id="BGPR01016321">
    <property type="protein sequence ID" value="GBN72573.1"/>
    <property type="molecule type" value="Genomic_DNA"/>
</dbReference>
<organism evidence="3 4">
    <name type="scientific">Araneus ventricosus</name>
    <name type="common">Orbweaver spider</name>
    <name type="synonym">Epeira ventricosa</name>
    <dbReference type="NCBI Taxonomy" id="182803"/>
    <lineage>
        <taxon>Eukaryota</taxon>
        <taxon>Metazoa</taxon>
        <taxon>Ecdysozoa</taxon>
        <taxon>Arthropoda</taxon>
        <taxon>Chelicerata</taxon>
        <taxon>Arachnida</taxon>
        <taxon>Araneae</taxon>
        <taxon>Araneomorphae</taxon>
        <taxon>Entelegynae</taxon>
        <taxon>Araneoidea</taxon>
        <taxon>Araneidae</taxon>
        <taxon>Araneus</taxon>
    </lineage>
</organism>
<protein>
    <recommendedName>
        <fullName evidence="2">HTH CENPB-type domain-containing protein</fullName>
    </recommendedName>
</protein>
<proteinExistence type="predicted"/>
<keyword evidence="4" id="KW-1185">Reference proteome</keyword>
<keyword evidence="1" id="KW-0238">DNA-binding</keyword>
<dbReference type="Proteomes" id="UP000499080">
    <property type="component" value="Unassembled WGS sequence"/>
</dbReference>
<feature type="domain" description="HTH CENPB-type" evidence="2">
    <location>
        <begin position="1"/>
        <end position="26"/>
    </location>
</feature>
<dbReference type="GO" id="GO:0003677">
    <property type="term" value="F:DNA binding"/>
    <property type="evidence" value="ECO:0007669"/>
    <property type="project" value="UniProtKB-KW"/>
</dbReference>
<name>A0A4Y2RA40_ARAVE</name>
<evidence type="ECO:0000259" key="2">
    <source>
        <dbReference type="PROSITE" id="PS51253"/>
    </source>
</evidence>
<evidence type="ECO:0000313" key="4">
    <source>
        <dbReference type="Proteomes" id="UP000499080"/>
    </source>
</evidence>
<evidence type="ECO:0000256" key="1">
    <source>
        <dbReference type="ARBA" id="ARBA00023125"/>
    </source>
</evidence>
<reference evidence="3 4" key="1">
    <citation type="journal article" date="2019" name="Sci. Rep.">
        <title>Orb-weaving spider Araneus ventricosus genome elucidates the spidroin gene catalogue.</title>
        <authorList>
            <person name="Kono N."/>
            <person name="Nakamura H."/>
            <person name="Ohtoshi R."/>
            <person name="Moran D.A.P."/>
            <person name="Shinohara A."/>
            <person name="Yoshida Y."/>
            <person name="Fujiwara M."/>
            <person name="Mori M."/>
            <person name="Tomita M."/>
            <person name="Arakawa K."/>
        </authorList>
    </citation>
    <scope>NUCLEOTIDE SEQUENCE [LARGE SCALE GENOMIC DNA]</scope>
</reference>
<gene>
    <name evidence="3" type="ORF">AVEN_79426_1</name>
</gene>
<dbReference type="PROSITE" id="PS51253">
    <property type="entry name" value="HTH_CENPB"/>
    <property type="match status" value="1"/>
</dbReference>
<dbReference type="AlphaFoldDB" id="A0A4Y2RA40"/>
<sequence>MGKKEFVATDGWFHRWRKRKKVVFKKTRGEQKSADVVAADQWIEKEYLKLIALYAPKDYTMQTKANCIIEPCQAILIFSRVKVQKVIKVSKERVTILCCVSMTEYKKLLVVGAFLEL</sequence>
<dbReference type="InterPro" id="IPR006600">
    <property type="entry name" value="HTH_CenpB_DNA-bd_dom"/>
</dbReference>